<evidence type="ECO:0000256" key="2">
    <source>
        <dbReference type="PROSITE-ProRule" id="PRU00703"/>
    </source>
</evidence>
<dbReference type="Proteomes" id="UP001597458">
    <property type="component" value="Unassembled WGS sequence"/>
</dbReference>
<evidence type="ECO:0000313" key="4">
    <source>
        <dbReference type="EMBL" id="MFD2617666.1"/>
    </source>
</evidence>
<gene>
    <name evidence="4" type="ORF">ACFSTF_10155</name>
</gene>
<dbReference type="SUPFAM" id="SSF54631">
    <property type="entry name" value="CBS-domain pair"/>
    <property type="match status" value="1"/>
</dbReference>
<dbReference type="InterPro" id="IPR000644">
    <property type="entry name" value="CBS_dom"/>
</dbReference>
<dbReference type="PANTHER" id="PTHR43080">
    <property type="entry name" value="CBS DOMAIN-CONTAINING PROTEIN CBSX3, MITOCHONDRIAL"/>
    <property type="match status" value="1"/>
</dbReference>
<protein>
    <submittedName>
        <fullName evidence="4">CBS domain-containing protein</fullName>
    </submittedName>
</protein>
<accession>A0ABW5PS22</accession>
<dbReference type="EMBL" id="JBHUMR010000013">
    <property type="protein sequence ID" value="MFD2617666.1"/>
    <property type="molecule type" value="Genomic_DNA"/>
</dbReference>
<name>A0ABW5PS22_9BACI</name>
<keyword evidence="1 2" id="KW-0129">CBS domain</keyword>
<evidence type="ECO:0000259" key="3">
    <source>
        <dbReference type="PROSITE" id="PS51371"/>
    </source>
</evidence>
<dbReference type="InterPro" id="IPR045865">
    <property type="entry name" value="ACT-like_dom_sf"/>
</dbReference>
<evidence type="ECO:0000256" key="1">
    <source>
        <dbReference type="ARBA" id="ARBA00023122"/>
    </source>
</evidence>
<evidence type="ECO:0000313" key="5">
    <source>
        <dbReference type="Proteomes" id="UP001597458"/>
    </source>
</evidence>
<dbReference type="PANTHER" id="PTHR43080:SF2">
    <property type="entry name" value="CBS DOMAIN-CONTAINING PROTEIN"/>
    <property type="match status" value="1"/>
</dbReference>
<keyword evidence="5" id="KW-1185">Reference proteome</keyword>
<dbReference type="Pfam" id="PF00571">
    <property type="entry name" value="CBS"/>
    <property type="match status" value="2"/>
</dbReference>
<dbReference type="RefSeq" id="WP_141190576.1">
    <property type="nucleotide sequence ID" value="NZ_JBHUMR010000013.1"/>
</dbReference>
<dbReference type="InterPro" id="IPR051257">
    <property type="entry name" value="Diverse_CBS-Domain"/>
</dbReference>
<dbReference type="PROSITE" id="PS51371">
    <property type="entry name" value="CBS"/>
    <property type="match status" value="1"/>
</dbReference>
<dbReference type="InterPro" id="IPR046342">
    <property type="entry name" value="CBS_dom_sf"/>
</dbReference>
<feature type="domain" description="CBS" evidence="3">
    <location>
        <begin position="7"/>
        <end position="69"/>
    </location>
</feature>
<dbReference type="Gene3D" id="3.10.580.10">
    <property type="entry name" value="CBS-domain"/>
    <property type="match status" value="1"/>
</dbReference>
<dbReference type="Gene3D" id="3.30.70.260">
    <property type="match status" value="1"/>
</dbReference>
<proteinExistence type="predicted"/>
<dbReference type="SUPFAM" id="SSF55021">
    <property type="entry name" value="ACT-like"/>
    <property type="match status" value="1"/>
</dbReference>
<sequence>MFVKQVMIPKMKVTYAKTSTSLKVILNTFDDQKIDGIPVVSNDGKQYIGLLTKNRIYEAAFDSEEPRKVFVESKTAGDIVVQDSNVLTVNDVFEKALVALKDRPIAVVVGQKKEFLGIVTRFDILETFQSAFGMQKSGVRISLTSNDAKGRMAKIADFAKQCHINIISFATFDETDKLVRRMVLKIEKSKSLQSFLDKLEKTGFRILDLHED</sequence>
<organism evidence="4 5">
    <name type="scientific">Terrilactibacillus laevilacticus</name>
    <dbReference type="NCBI Taxonomy" id="1380157"/>
    <lineage>
        <taxon>Bacteria</taxon>
        <taxon>Bacillati</taxon>
        <taxon>Bacillota</taxon>
        <taxon>Bacilli</taxon>
        <taxon>Bacillales</taxon>
        <taxon>Bacillaceae</taxon>
        <taxon>Terrilactibacillus</taxon>
    </lineage>
</organism>
<reference evidence="5" key="1">
    <citation type="journal article" date="2019" name="Int. J. Syst. Evol. Microbiol.">
        <title>The Global Catalogue of Microorganisms (GCM) 10K type strain sequencing project: providing services to taxonomists for standard genome sequencing and annotation.</title>
        <authorList>
            <consortium name="The Broad Institute Genomics Platform"/>
            <consortium name="The Broad Institute Genome Sequencing Center for Infectious Disease"/>
            <person name="Wu L."/>
            <person name="Ma J."/>
        </authorList>
    </citation>
    <scope>NUCLEOTIDE SEQUENCE [LARGE SCALE GENOMIC DNA]</scope>
    <source>
        <strain evidence="5">TISTR 2241</strain>
    </source>
</reference>
<comment type="caution">
    <text evidence="4">The sequence shown here is derived from an EMBL/GenBank/DDBJ whole genome shotgun (WGS) entry which is preliminary data.</text>
</comment>